<comment type="similarity">
    <text evidence="2 7">Belongs to the glycosyl hydrolase 37 family.</text>
</comment>
<dbReference type="PROSITE" id="PS00927">
    <property type="entry name" value="TREHALASE_1"/>
    <property type="match status" value="1"/>
</dbReference>
<keyword evidence="5 7" id="KW-0378">Hydrolase</keyword>
<reference evidence="9" key="1">
    <citation type="submission" date="2021-05" db="EMBL/GenBank/DDBJ databases">
        <authorList>
            <person name="Alioto T."/>
            <person name="Alioto T."/>
            <person name="Gomez Garrido J."/>
        </authorList>
    </citation>
    <scope>NUCLEOTIDE SEQUENCE</scope>
</reference>
<accession>A0A8D8PNJ1</accession>
<dbReference type="GO" id="GO:0004555">
    <property type="term" value="F:alpha,alpha-trehalase activity"/>
    <property type="evidence" value="ECO:0007669"/>
    <property type="project" value="UniProtKB-EC"/>
</dbReference>
<sequence>MSLIHQSVKYVLLVLLVASQCIGSYIRNDVLVRGNVVTLKKRGQSLTSDLRLFEDLPPICESQIYCQGELLKDVQLARIFEDSKTFVDKKLKFPERDILQRYKELKATAGNRSLTKTELEKFVEDNFEEAEELESWLPPDFTDRPALASLVADWKYRKWLLLLNQIWKQLGKKMNIDVLVNADRHSLIYVENGFFIPGGRFLELYYWDTYWIVRGVLLCDMPNTARGIIENIISIVQRFGYMLNGSRRYYTGRTQPPLLIQMAATYYTTTNDLGFIKNNILTFEREFQFWLNNRMVAINKDGNVYILAHYQVQTSGPRPESFKEDYELGMNLTSEAERNRLYNNLKASAESGWDFTSRYFNKNGTDGGTLADIDTPNFINVDLNAILHANAVTLAEWFHILDDPVKSMYYKNIAKRFLIGIEAVLWCEEVGMWFDYDMRNEKPRKLFYPSNFAPLWTGSYTFPKPLVAQSAIRYLIANNVITANYAPVYYGIPTSLRNSTQQWDFPSCWPPLQAMVIQGLDRTYDIKAQLVAYNLASKWVFTNYIGYSRTGTMFEKFDAQQLGTSGGGGEYRSQTGFGWTNGVIFELFARWGNLLTSAEASIGINPWSKDSVDSIIRNKK</sequence>
<dbReference type="PANTHER" id="PTHR23403">
    <property type="entry name" value="TREHALASE"/>
    <property type="match status" value="1"/>
</dbReference>
<evidence type="ECO:0000256" key="1">
    <source>
        <dbReference type="ARBA" id="ARBA00001576"/>
    </source>
</evidence>
<dbReference type="InterPro" id="IPR018232">
    <property type="entry name" value="Glyco_hydro_37_CS"/>
</dbReference>
<dbReference type="InterPro" id="IPR008928">
    <property type="entry name" value="6-hairpin_glycosidase_sf"/>
</dbReference>
<evidence type="ECO:0000256" key="6">
    <source>
        <dbReference type="ARBA" id="ARBA00023295"/>
    </source>
</evidence>
<evidence type="ECO:0000256" key="4">
    <source>
        <dbReference type="ARBA" id="ARBA00019905"/>
    </source>
</evidence>
<dbReference type="Gene3D" id="1.50.10.10">
    <property type="match status" value="1"/>
</dbReference>
<dbReference type="InterPro" id="IPR001661">
    <property type="entry name" value="Glyco_hydro_37"/>
</dbReference>
<keyword evidence="8" id="KW-0732">Signal</keyword>
<keyword evidence="6 7" id="KW-0326">Glycosidase</keyword>
<dbReference type="PRINTS" id="PR00744">
    <property type="entry name" value="GLHYDRLASE37"/>
</dbReference>
<feature type="chain" id="PRO_5033962515" description="Trehalase" evidence="8">
    <location>
        <begin position="24"/>
        <end position="620"/>
    </location>
</feature>
<evidence type="ECO:0000256" key="3">
    <source>
        <dbReference type="ARBA" id="ARBA00012757"/>
    </source>
</evidence>
<dbReference type="PANTHER" id="PTHR23403:SF1">
    <property type="entry name" value="TREHALASE"/>
    <property type="match status" value="1"/>
</dbReference>
<evidence type="ECO:0000256" key="5">
    <source>
        <dbReference type="ARBA" id="ARBA00022801"/>
    </source>
</evidence>
<proteinExistence type="inferred from homology"/>
<dbReference type="InterPro" id="IPR012341">
    <property type="entry name" value="6hp_glycosidase-like_sf"/>
</dbReference>
<evidence type="ECO:0000256" key="7">
    <source>
        <dbReference type="RuleBase" id="RU361180"/>
    </source>
</evidence>
<dbReference type="GO" id="GO:0005993">
    <property type="term" value="P:trehalose catabolic process"/>
    <property type="evidence" value="ECO:0007669"/>
    <property type="project" value="TreeGrafter"/>
</dbReference>
<dbReference type="EMBL" id="HBUF01380659">
    <property type="protein sequence ID" value="CAG6730123.1"/>
    <property type="molecule type" value="Transcribed_RNA"/>
</dbReference>
<dbReference type="EMBL" id="HBUF01011615">
    <property type="protein sequence ID" value="CAG6608406.1"/>
    <property type="molecule type" value="Transcribed_RNA"/>
</dbReference>
<evidence type="ECO:0000313" key="9">
    <source>
        <dbReference type="EMBL" id="CAG6608406.1"/>
    </source>
</evidence>
<dbReference type="Pfam" id="PF01204">
    <property type="entry name" value="Trehalase"/>
    <property type="match status" value="1"/>
</dbReference>
<organism evidence="9">
    <name type="scientific">Cacopsylla melanoneura</name>
    <dbReference type="NCBI Taxonomy" id="428564"/>
    <lineage>
        <taxon>Eukaryota</taxon>
        <taxon>Metazoa</taxon>
        <taxon>Ecdysozoa</taxon>
        <taxon>Arthropoda</taxon>
        <taxon>Hexapoda</taxon>
        <taxon>Insecta</taxon>
        <taxon>Pterygota</taxon>
        <taxon>Neoptera</taxon>
        <taxon>Paraneoptera</taxon>
        <taxon>Hemiptera</taxon>
        <taxon>Sternorrhyncha</taxon>
        <taxon>Psylloidea</taxon>
        <taxon>Psyllidae</taxon>
        <taxon>Psyllinae</taxon>
        <taxon>Cacopsylla</taxon>
    </lineage>
</organism>
<dbReference type="EC" id="3.2.1.28" evidence="3 7"/>
<dbReference type="EMBL" id="HBUF01329931">
    <property type="protein sequence ID" value="CAG6696795.1"/>
    <property type="molecule type" value="Transcribed_RNA"/>
</dbReference>
<name>A0A8D8PNJ1_9HEMI</name>
<feature type="signal peptide" evidence="8">
    <location>
        <begin position="1"/>
        <end position="23"/>
    </location>
</feature>
<comment type="catalytic activity">
    <reaction evidence="1 7">
        <text>alpha,alpha-trehalose + H2O = alpha-D-glucose + beta-D-glucose</text>
        <dbReference type="Rhea" id="RHEA:32675"/>
        <dbReference type="ChEBI" id="CHEBI:15377"/>
        <dbReference type="ChEBI" id="CHEBI:15903"/>
        <dbReference type="ChEBI" id="CHEBI:16551"/>
        <dbReference type="ChEBI" id="CHEBI:17925"/>
        <dbReference type="EC" id="3.2.1.28"/>
    </reaction>
</comment>
<evidence type="ECO:0000256" key="2">
    <source>
        <dbReference type="ARBA" id="ARBA00005615"/>
    </source>
</evidence>
<protein>
    <recommendedName>
        <fullName evidence="4 7">Trehalase</fullName>
        <ecNumber evidence="3 7">3.2.1.28</ecNumber>
    </recommendedName>
    <alternativeName>
        <fullName evidence="7">Alpha-trehalose glucohydrolase</fullName>
    </alternativeName>
</protein>
<evidence type="ECO:0000256" key="8">
    <source>
        <dbReference type="SAM" id="SignalP"/>
    </source>
</evidence>
<dbReference type="SUPFAM" id="SSF48208">
    <property type="entry name" value="Six-hairpin glycosidases"/>
    <property type="match status" value="1"/>
</dbReference>
<dbReference type="AlphaFoldDB" id="A0A8D8PNJ1"/>